<dbReference type="EMBL" id="CM037154">
    <property type="protein sequence ID" value="KAH7860057.1"/>
    <property type="molecule type" value="Genomic_DNA"/>
</dbReference>
<protein>
    <submittedName>
        <fullName evidence="1">Uncharacterized protein</fullName>
    </submittedName>
</protein>
<gene>
    <name evidence="1" type="ORF">Vadar_008644</name>
</gene>
<accession>A0ACB7Z3W8</accession>
<dbReference type="Proteomes" id="UP000828048">
    <property type="component" value="Chromosome 4"/>
</dbReference>
<sequence>MDSYSNFSFDLILKPPQHSNLLTHSASLEQKPSGKWFEILVDEFMMSPKCVGIMEFALRNHDVNYGKEGLAVKCVIIRPKK</sequence>
<reference evidence="1 2" key="1">
    <citation type="journal article" date="2021" name="Hortic Res">
        <title>High-quality reference genome and annotation aids understanding of berry development for evergreen blueberry (Vaccinium darrowii).</title>
        <authorList>
            <person name="Yu J."/>
            <person name="Hulse-Kemp A.M."/>
            <person name="Babiker E."/>
            <person name="Staton M."/>
        </authorList>
    </citation>
    <scope>NUCLEOTIDE SEQUENCE [LARGE SCALE GENOMIC DNA]</scope>
    <source>
        <strain evidence="2">cv. NJ 8807/NJ 8810</strain>
        <tissue evidence="1">Young leaf</tissue>
    </source>
</reference>
<evidence type="ECO:0000313" key="1">
    <source>
        <dbReference type="EMBL" id="KAH7860057.1"/>
    </source>
</evidence>
<proteinExistence type="predicted"/>
<keyword evidence="2" id="KW-1185">Reference proteome</keyword>
<name>A0ACB7Z3W8_9ERIC</name>
<evidence type="ECO:0000313" key="2">
    <source>
        <dbReference type="Proteomes" id="UP000828048"/>
    </source>
</evidence>
<organism evidence="1 2">
    <name type="scientific">Vaccinium darrowii</name>
    <dbReference type="NCBI Taxonomy" id="229202"/>
    <lineage>
        <taxon>Eukaryota</taxon>
        <taxon>Viridiplantae</taxon>
        <taxon>Streptophyta</taxon>
        <taxon>Embryophyta</taxon>
        <taxon>Tracheophyta</taxon>
        <taxon>Spermatophyta</taxon>
        <taxon>Magnoliopsida</taxon>
        <taxon>eudicotyledons</taxon>
        <taxon>Gunneridae</taxon>
        <taxon>Pentapetalae</taxon>
        <taxon>asterids</taxon>
        <taxon>Ericales</taxon>
        <taxon>Ericaceae</taxon>
        <taxon>Vaccinioideae</taxon>
        <taxon>Vaccinieae</taxon>
        <taxon>Vaccinium</taxon>
    </lineage>
</organism>
<comment type="caution">
    <text evidence="1">The sequence shown here is derived from an EMBL/GenBank/DDBJ whole genome shotgun (WGS) entry which is preliminary data.</text>
</comment>